<keyword evidence="6" id="KW-0675">Receptor</keyword>
<dbReference type="EMBL" id="LFYR01001011">
    <property type="protein sequence ID" value="KMZ65844.1"/>
    <property type="molecule type" value="Genomic_DNA"/>
</dbReference>
<evidence type="ECO:0000313" key="7">
    <source>
        <dbReference type="Proteomes" id="UP000036987"/>
    </source>
</evidence>
<dbReference type="GO" id="GO:0016301">
    <property type="term" value="F:kinase activity"/>
    <property type="evidence" value="ECO:0007669"/>
    <property type="project" value="UniProtKB-KW"/>
</dbReference>
<keyword evidence="2" id="KW-0677">Repeat</keyword>
<dbReference type="Pfam" id="PF00560">
    <property type="entry name" value="LRR_1"/>
    <property type="match status" value="2"/>
</dbReference>
<keyword evidence="4" id="KW-0732">Signal</keyword>
<keyword evidence="6" id="KW-0808">Transferase</keyword>
<dbReference type="STRING" id="29655.A0A0K9PA45"/>
<evidence type="ECO:0000256" key="1">
    <source>
        <dbReference type="ARBA" id="ARBA00022614"/>
    </source>
</evidence>
<evidence type="ECO:0000256" key="2">
    <source>
        <dbReference type="ARBA" id="ARBA00022737"/>
    </source>
</evidence>
<dbReference type="AlphaFoldDB" id="A0A0K9PA45"/>
<evidence type="ECO:0000256" key="3">
    <source>
        <dbReference type="SAM" id="MobiDB-lite"/>
    </source>
</evidence>
<dbReference type="PANTHER" id="PTHR48009">
    <property type="entry name" value="LEUCINE-RICH REPEAT (LRR) FAMILY PROTEIN"/>
    <property type="match status" value="1"/>
</dbReference>
<dbReference type="Gene3D" id="3.80.10.10">
    <property type="entry name" value="Ribonuclease Inhibitor"/>
    <property type="match status" value="2"/>
</dbReference>
<feature type="domain" description="Leucine-rich repeat-containing N-terminal plant-type" evidence="5">
    <location>
        <begin position="31"/>
        <end position="69"/>
    </location>
</feature>
<dbReference type="PANTHER" id="PTHR48009:SF4">
    <property type="entry name" value="LEUCINE-RICH REPEAT (LRR) FAMILY PROTEIN"/>
    <property type="match status" value="1"/>
</dbReference>
<dbReference type="Proteomes" id="UP000036987">
    <property type="component" value="Unassembled WGS sequence"/>
</dbReference>
<dbReference type="InterPro" id="IPR053213">
    <property type="entry name" value="RLP29"/>
</dbReference>
<keyword evidence="6" id="KW-0418">Kinase</keyword>
<keyword evidence="1" id="KW-0433">Leucine-rich repeat</keyword>
<dbReference type="SUPFAM" id="SSF52058">
    <property type="entry name" value="L domain-like"/>
    <property type="match status" value="1"/>
</dbReference>
<evidence type="ECO:0000313" key="6">
    <source>
        <dbReference type="EMBL" id="KMZ65844.1"/>
    </source>
</evidence>
<dbReference type="Pfam" id="PF08263">
    <property type="entry name" value="LRRNT_2"/>
    <property type="match status" value="1"/>
</dbReference>
<dbReference type="FunFam" id="3.80.10.10:FF:000383">
    <property type="entry name" value="Leucine-rich repeat receptor protein kinase EMS1"/>
    <property type="match status" value="1"/>
</dbReference>
<dbReference type="InterPro" id="IPR001611">
    <property type="entry name" value="Leu-rich_rpt"/>
</dbReference>
<dbReference type="OMA" id="LQYNCLV"/>
<feature type="region of interest" description="Disordered" evidence="3">
    <location>
        <begin position="370"/>
        <end position="391"/>
    </location>
</feature>
<evidence type="ECO:0000256" key="4">
    <source>
        <dbReference type="SAM" id="SignalP"/>
    </source>
</evidence>
<keyword evidence="7" id="KW-1185">Reference proteome</keyword>
<reference evidence="7" key="1">
    <citation type="journal article" date="2016" name="Nature">
        <title>The genome of the seagrass Zostera marina reveals angiosperm adaptation to the sea.</title>
        <authorList>
            <person name="Olsen J.L."/>
            <person name="Rouze P."/>
            <person name="Verhelst B."/>
            <person name="Lin Y.-C."/>
            <person name="Bayer T."/>
            <person name="Collen J."/>
            <person name="Dattolo E."/>
            <person name="De Paoli E."/>
            <person name="Dittami S."/>
            <person name="Maumus F."/>
            <person name="Michel G."/>
            <person name="Kersting A."/>
            <person name="Lauritano C."/>
            <person name="Lohaus R."/>
            <person name="Toepel M."/>
            <person name="Tonon T."/>
            <person name="Vanneste K."/>
            <person name="Amirebrahimi M."/>
            <person name="Brakel J."/>
            <person name="Bostroem C."/>
            <person name="Chovatia M."/>
            <person name="Grimwood J."/>
            <person name="Jenkins J.W."/>
            <person name="Jueterbock A."/>
            <person name="Mraz A."/>
            <person name="Stam W.T."/>
            <person name="Tice H."/>
            <person name="Bornberg-Bauer E."/>
            <person name="Green P.J."/>
            <person name="Pearson G.A."/>
            <person name="Procaccini G."/>
            <person name="Duarte C.M."/>
            <person name="Schmutz J."/>
            <person name="Reusch T.B.H."/>
            <person name="Van de Peer Y."/>
        </authorList>
    </citation>
    <scope>NUCLEOTIDE SEQUENCE [LARGE SCALE GENOMIC DNA]</scope>
    <source>
        <strain evidence="7">cv. Finnish</strain>
    </source>
</reference>
<evidence type="ECO:0000259" key="5">
    <source>
        <dbReference type="Pfam" id="PF08263"/>
    </source>
</evidence>
<dbReference type="OrthoDB" id="676979at2759"/>
<dbReference type="InterPro" id="IPR013210">
    <property type="entry name" value="LRR_N_plant-typ"/>
</dbReference>
<organism evidence="6 7">
    <name type="scientific">Zostera marina</name>
    <name type="common">Eelgrass</name>
    <dbReference type="NCBI Taxonomy" id="29655"/>
    <lineage>
        <taxon>Eukaryota</taxon>
        <taxon>Viridiplantae</taxon>
        <taxon>Streptophyta</taxon>
        <taxon>Embryophyta</taxon>
        <taxon>Tracheophyta</taxon>
        <taxon>Spermatophyta</taxon>
        <taxon>Magnoliopsida</taxon>
        <taxon>Liliopsida</taxon>
        <taxon>Zosteraceae</taxon>
        <taxon>Zostera</taxon>
    </lineage>
</organism>
<comment type="caution">
    <text evidence="6">The sequence shown here is derived from an EMBL/GenBank/DDBJ whole genome shotgun (WGS) entry which is preliminary data.</text>
</comment>
<gene>
    <name evidence="6" type="ORF">ZOSMA_30G01250</name>
</gene>
<accession>A0A0K9PA45</accession>
<proteinExistence type="predicted"/>
<feature type="signal peptide" evidence="4">
    <location>
        <begin position="1"/>
        <end position="22"/>
    </location>
</feature>
<protein>
    <submittedName>
        <fullName evidence="6">Leucine-rich repeat receptor-like kinase</fullName>
    </submittedName>
</protein>
<sequence>MPFLLEAAVWIFLLLLAPAVRGSVTLLNPLDFLALQSIRKSLRDMPGSHFFSTWDFTDDPCDSFSGVFCYNGRVVALSLGDLQAASPGLTGHLDASIGRLSALTELSLVPGHVYGTIPDTISNLKTLSFLALSRNYLSGHIPPSISFLHRLQTLDLSFNQLYGPIPPFSITNVILCHNRFTGKIPVFTSVARLDLKNNNLSGKIHQLPTSLRYLSLSSNRLSGRIGRIISKLTHLNYIDLSMNRFTGRIPSTIFTFRISHLQLQRNAFGGRLFAPAHVSMETVDVSHNELKGTVPMGLAYVRNLYLNNNRLRGRLPRLFAEKMMSGGIRLLYLQHNYLTGIDMKRKAEIPMTCSLCIGYNCMPPPVRSQCPANSGNRVRRPKTQCSRLSMK</sequence>
<dbReference type="Pfam" id="PF13855">
    <property type="entry name" value="LRR_8"/>
    <property type="match status" value="1"/>
</dbReference>
<name>A0A0K9PA45_ZOSMR</name>
<dbReference type="InterPro" id="IPR032675">
    <property type="entry name" value="LRR_dom_sf"/>
</dbReference>
<feature type="chain" id="PRO_5005527783" evidence="4">
    <location>
        <begin position="23"/>
        <end position="391"/>
    </location>
</feature>